<feature type="transmembrane region" description="Helical" evidence="1">
    <location>
        <begin position="106"/>
        <end position="126"/>
    </location>
</feature>
<evidence type="ECO:0000256" key="1">
    <source>
        <dbReference type="SAM" id="Phobius"/>
    </source>
</evidence>
<keyword evidence="1" id="KW-0472">Membrane</keyword>
<accession>A0A9P5TJ07</accession>
<dbReference type="Proteomes" id="UP000724874">
    <property type="component" value="Unassembled WGS sequence"/>
</dbReference>
<reference evidence="2" key="1">
    <citation type="submission" date="2020-11" db="EMBL/GenBank/DDBJ databases">
        <authorList>
            <consortium name="DOE Joint Genome Institute"/>
            <person name="Ahrendt S."/>
            <person name="Riley R."/>
            <person name="Andreopoulos W."/>
            <person name="LaButti K."/>
            <person name="Pangilinan J."/>
            <person name="Ruiz-duenas F.J."/>
            <person name="Barrasa J.M."/>
            <person name="Sanchez-Garcia M."/>
            <person name="Camarero S."/>
            <person name="Miyauchi S."/>
            <person name="Serrano A."/>
            <person name="Linde D."/>
            <person name="Babiker R."/>
            <person name="Drula E."/>
            <person name="Ayuso-Fernandez I."/>
            <person name="Pacheco R."/>
            <person name="Padilla G."/>
            <person name="Ferreira P."/>
            <person name="Barriuso J."/>
            <person name="Kellner H."/>
            <person name="Castanera R."/>
            <person name="Alfaro M."/>
            <person name="Ramirez L."/>
            <person name="Pisabarro A.G."/>
            <person name="Kuo A."/>
            <person name="Tritt A."/>
            <person name="Lipzen A."/>
            <person name="He G."/>
            <person name="Yan M."/>
            <person name="Ng V."/>
            <person name="Cullen D."/>
            <person name="Martin F."/>
            <person name="Rosso M.-N."/>
            <person name="Henrissat B."/>
            <person name="Hibbett D."/>
            <person name="Martinez A.T."/>
            <person name="Grigoriev I.V."/>
        </authorList>
    </citation>
    <scope>NUCLEOTIDE SEQUENCE</scope>
    <source>
        <strain evidence="2">AH 44721</strain>
    </source>
</reference>
<keyword evidence="3" id="KW-1185">Reference proteome</keyword>
<protein>
    <submittedName>
        <fullName evidence="2">Uncharacterized protein</fullName>
    </submittedName>
</protein>
<organism evidence="2 3">
    <name type="scientific">Gymnopilus junonius</name>
    <name type="common">Spectacular rustgill mushroom</name>
    <name type="synonym">Gymnopilus spectabilis subsp. junonius</name>
    <dbReference type="NCBI Taxonomy" id="109634"/>
    <lineage>
        <taxon>Eukaryota</taxon>
        <taxon>Fungi</taxon>
        <taxon>Dikarya</taxon>
        <taxon>Basidiomycota</taxon>
        <taxon>Agaricomycotina</taxon>
        <taxon>Agaricomycetes</taxon>
        <taxon>Agaricomycetidae</taxon>
        <taxon>Agaricales</taxon>
        <taxon>Agaricineae</taxon>
        <taxon>Hymenogastraceae</taxon>
        <taxon>Gymnopilus</taxon>
    </lineage>
</organism>
<feature type="transmembrane region" description="Helical" evidence="1">
    <location>
        <begin position="66"/>
        <end position="85"/>
    </location>
</feature>
<evidence type="ECO:0000313" key="2">
    <source>
        <dbReference type="EMBL" id="KAF8886620.1"/>
    </source>
</evidence>
<keyword evidence="1" id="KW-1133">Transmembrane helix</keyword>
<dbReference type="AlphaFoldDB" id="A0A9P5TJ07"/>
<name>A0A9P5TJ07_GYMJU</name>
<evidence type="ECO:0000313" key="3">
    <source>
        <dbReference type="Proteomes" id="UP000724874"/>
    </source>
</evidence>
<keyword evidence="1" id="KW-0812">Transmembrane</keyword>
<sequence>MAIMRTYAIYHSSRRILALLCTVTLAVSIYGVHSILTEKHTSYSQFDLPFYGCLLPARKGMGPGLAQAWIGHLCFDFMVFTLALYKSLVSKRSGFSILSVMLRDGTIYFGIMVLSSISVILSFYLFPGYLQGTTATLTNVLSSTMISRLMLNLRDPQLDSKNDTTPAHMRPVLSQLVFGGGEREEVSGGTVDVWEEELIYSVTPSPIASFNTQIPGHVV</sequence>
<dbReference type="OrthoDB" id="3261349at2759"/>
<comment type="caution">
    <text evidence="2">The sequence shown here is derived from an EMBL/GenBank/DDBJ whole genome shotgun (WGS) entry which is preliminary data.</text>
</comment>
<gene>
    <name evidence="2" type="ORF">CPB84DRAFT_1850082</name>
</gene>
<proteinExistence type="predicted"/>
<dbReference type="EMBL" id="JADNYJ010000095">
    <property type="protein sequence ID" value="KAF8886620.1"/>
    <property type="molecule type" value="Genomic_DNA"/>
</dbReference>